<keyword evidence="2" id="KW-1185">Reference proteome</keyword>
<accession>A0ABN1T8F9</accession>
<keyword evidence="1" id="KW-0418">Kinase</keyword>
<evidence type="ECO:0000313" key="2">
    <source>
        <dbReference type="Proteomes" id="UP001500037"/>
    </source>
</evidence>
<dbReference type="Proteomes" id="UP001500037">
    <property type="component" value="Unassembled WGS sequence"/>
</dbReference>
<evidence type="ECO:0000313" key="1">
    <source>
        <dbReference type="EMBL" id="GAA1069506.1"/>
    </source>
</evidence>
<gene>
    <name evidence="1" type="ORF">GCM10009665_76940</name>
</gene>
<dbReference type="NCBIfam" id="NF006743">
    <property type="entry name" value="PRK09270.1-2"/>
    <property type="match status" value="1"/>
</dbReference>
<dbReference type="RefSeq" id="WP_344446958.1">
    <property type="nucleotide sequence ID" value="NZ_BAAALF010000335.1"/>
</dbReference>
<dbReference type="PANTHER" id="PTHR10285">
    <property type="entry name" value="URIDINE KINASE"/>
    <property type="match status" value="1"/>
</dbReference>
<dbReference type="EMBL" id="BAAALF010000335">
    <property type="protein sequence ID" value="GAA1069506.1"/>
    <property type="molecule type" value="Genomic_DNA"/>
</dbReference>
<keyword evidence="1" id="KW-0808">Transferase</keyword>
<dbReference type="Gene3D" id="3.40.50.300">
    <property type="entry name" value="P-loop containing nucleotide triphosphate hydrolases"/>
    <property type="match status" value="2"/>
</dbReference>
<sequence length="235" mass="25502">MRTPEETSPTPSQPAQLAADLLATLRTARPGGRLLLGLVGPPGAGKSVLARYLVGEVERAEGPGSAAYVPMDGFHLSNAQLDRLGLRDRKGAPASFDAFGYAALLARLAADRFHDIYVPDFDRDLDEPVAARHLVGPNARLVVTEGNYLAADAPGWSQARELLRELWYLEVDDAVRDARLLRRHRGHGRTPEAARAWIDSNDQPNGAYVELSRSRCTRVLRVAELPLPAVGSSVP</sequence>
<reference evidence="1 2" key="1">
    <citation type="journal article" date="2019" name="Int. J. Syst. Evol. Microbiol.">
        <title>The Global Catalogue of Microorganisms (GCM) 10K type strain sequencing project: providing services to taxonomists for standard genome sequencing and annotation.</title>
        <authorList>
            <consortium name="The Broad Institute Genomics Platform"/>
            <consortium name="The Broad Institute Genome Sequencing Center for Infectious Disease"/>
            <person name="Wu L."/>
            <person name="Ma J."/>
        </authorList>
    </citation>
    <scope>NUCLEOTIDE SEQUENCE [LARGE SCALE GENOMIC DNA]</scope>
    <source>
        <strain evidence="1 2">JCM 13004</strain>
    </source>
</reference>
<dbReference type="InterPro" id="IPR027417">
    <property type="entry name" value="P-loop_NTPase"/>
</dbReference>
<protein>
    <submittedName>
        <fullName evidence="1">Nucleoside/nucleotide kinase family protein</fullName>
    </submittedName>
</protein>
<dbReference type="SUPFAM" id="SSF52540">
    <property type="entry name" value="P-loop containing nucleoside triphosphate hydrolases"/>
    <property type="match status" value="1"/>
</dbReference>
<proteinExistence type="predicted"/>
<name>A0ABN1T8F9_9ACTN</name>
<dbReference type="GO" id="GO:0016301">
    <property type="term" value="F:kinase activity"/>
    <property type="evidence" value="ECO:0007669"/>
    <property type="project" value="UniProtKB-KW"/>
</dbReference>
<comment type="caution">
    <text evidence="1">The sequence shown here is derived from an EMBL/GenBank/DDBJ whole genome shotgun (WGS) entry which is preliminary data.</text>
</comment>
<organism evidence="1 2">
    <name type="scientific">Kitasatospora nipponensis</name>
    <dbReference type="NCBI Taxonomy" id="258049"/>
    <lineage>
        <taxon>Bacteria</taxon>
        <taxon>Bacillati</taxon>
        <taxon>Actinomycetota</taxon>
        <taxon>Actinomycetes</taxon>
        <taxon>Kitasatosporales</taxon>
        <taxon>Streptomycetaceae</taxon>
        <taxon>Kitasatospora</taxon>
    </lineage>
</organism>